<proteinExistence type="predicted"/>
<dbReference type="RefSeq" id="WP_268051782.1">
    <property type="nucleotide sequence ID" value="NZ_JAPQES010000010.1"/>
</dbReference>
<reference evidence="2" key="1">
    <citation type="submission" date="2022-12" db="EMBL/GenBank/DDBJ databases">
        <authorList>
            <person name="Wang J."/>
        </authorList>
    </citation>
    <scope>NUCLEOTIDE SEQUENCE</scope>
    <source>
        <strain evidence="2">HY-42-06</strain>
    </source>
</reference>
<feature type="transmembrane region" description="Helical" evidence="1">
    <location>
        <begin position="6"/>
        <end position="28"/>
    </location>
</feature>
<evidence type="ECO:0000313" key="3">
    <source>
        <dbReference type="Proteomes" id="UP001079657"/>
    </source>
</evidence>
<dbReference type="Proteomes" id="UP001079657">
    <property type="component" value="Unassembled WGS sequence"/>
</dbReference>
<organism evidence="2 3">
    <name type="scientific">Clostridium ganghwense</name>
    <dbReference type="NCBI Taxonomy" id="312089"/>
    <lineage>
        <taxon>Bacteria</taxon>
        <taxon>Bacillati</taxon>
        <taxon>Bacillota</taxon>
        <taxon>Clostridia</taxon>
        <taxon>Eubacteriales</taxon>
        <taxon>Clostridiaceae</taxon>
        <taxon>Clostridium</taxon>
    </lineage>
</organism>
<sequence>METSSIVMLICGIVLLYGGLGFCITSAVKAEKRKNKEN</sequence>
<evidence type="ECO:0000313" key="2">
    <source>
        <dbReference type="EMBL" id="MCY6372723.1"/>
    </source>
</evidence>
<keyword evidence="1" id="KW-0812">Transmembrane</keyword>
<dbReference type="NCBIfam" id="NF033493">
    <property type="entry name" value="MetS_like_NSS"/>
    <property type="match status" value="1"/>
</dbReference>
<keyword evidence="1" id="KW-1133">Transmembrane helix</keyword>
<gene>
    <name evidence="2" type="ORF">OXH55_19210</name>
</gene>
<name>A0ABT4CUY8_9CLOT</name>
<comment type="caution">
    <text evidence="2">The sequence shown here is derived from an EMBL/GenBank/DDBJ whole genome shotgun (WGS) entry which is preliminary data.</text>
</comment>
<evidence type="ECO:0000256" key="1">
    <source>
        <dbReference type="SAM" id="Phobius"/>
    </source>
</evidence>
<accession>A0ABT4CUY8</accession>
<keyword evidence="1" id="KW-0472">Membrane</keyword>
<protein>
    <submittedName>
        <fullName evidence="2">MetS family NSS transporter small subunit</fullName>
    </submittedName>
</protein>
<keyword evidence="3" id="KW-1185">Reference proteome</keyword>
<dbReference type="EMBL" id="JAPQES010000010">
    <property type="protein sequence ID" value="MCY6372723.1"/>
    <property type="molecule type" value="Genomic_DNA"/>
</dbReference>